<feature type="compositionally biased region" description="Polar residues" evidence="1">
    <location>
        <begin position="34"/>
        <end position="59"/>
    </location>
</feature>
<sequence length="111" mass="11505">MAVTGNSVASGAGESNGATAEVESNGADAVGVSNVGTEAQAGRSSSGQAGHTCGESTASTGEVLWMRVPSWSVELHARMGWHLMKLGQRIRRTNSARPTCMVCTLRDVIRS</sequence>
<gene>
    <name evidence="2" type="ORF">PIB30_066716</name>
</gene>
<comment type="caution">
    <text evidence="2">The sequence shown here is derived from an EMBL/GenBank/DDBJ whole genome shotgun (WGS) entry which is preliminary data.</text>
</comment>
<dbReference type="Proteomes" id="UP001341840">
    <property type="component" value="Unassembled WGS sequence"/>
</dbReference>
<evidence type="ECO:0000313" key="2">
    <source>
        <dbReference type="EMBL" id="MED6198483.1"/>
    </source>
</evidence>
<accession>A0ABU6XNU9</accession>
<feature type="region of interest" description="Disordered" evidence="1">
    <location>
        <begin position="1"/>
        <end position="59"/>
    </location>
</feature>
<organism evidence="2 3">
    <name type="scientific">Stylosanthes scabra</name>
    <dbReference type="NCBI Taxonomy" id="79078"/>
    <lineage>
        <taxon>Eukaryota</taxon>
        <taxon>Viridiplantae</taxon>
        <taxon>Streptophyta</taxon>
        <taxon>Embryophyta</taxon>
        <taxon>Tracheophyta</taxon>
        <taxon>Spermatophyta</taxon>
        <taxon>Magnoliopsida</taxon>
        <taxon>eudicotyledons</taxon>
        <taxon>Gunneridae</taxon>
        <taxon>Pentapetalae</taxon>
        <taxon>rosids</taxon>
        <taxon>fabids</taxon>
        <taxon>Fabales</taxon>
        <taxon>Fabaceae</taxon>
        <taxon>Papilionoideae</taxon>
        <taxon>50 kb inversion clade</taxon>
        <taxon>dalbergioids sensu lato</taxon>
        <taxon>Dalbergieae</taxon>
        <taxon>Pterocarpus clade</taxon>
        <taxon>Stylosanthes</taxon>
    </lineage>
</organism>
<evidence type="ECO:0000256" key="1">
    <source>
        <dbReference type="SAM" id="MobiDB-lite"/>
    </source>
</evidence>
<protein>
    <submittedName>
        <fullName evidence="2">Uncharacterized protein</fullName>
    </submittedName>
</protein>
<name>A0ABU6XNU9_9FABA</name>
<proteinExistence type="predicted"/>
<keyword evidence="3" id="KW-1185">Reference proteome</keyword>
<reference evidence="2 3" key="1">
    <citation type="journal article" date="2023" name="Plants (Basel)">
        <title>Bridging the Gap: Combining Genomics and Transcriptomics Approaches to Understand Stylosanthes scabra, an Orphan Legume from the Brazilian Caatinga.</title>
        <authorList>
            <person name="Ferreira-Neto J.R.C."/>
            <person name="da Silva M.D."/>
            <person name="Binneck E."/>
            <person name="de Melo N.F."/>
            <person name="da Silva R.H."/>
            <person name="de Melo A.L.T.M."/>
            <person name="Pandolfi V."/>
            <person name="Bustamante F.O."/>
            <person name="Brasileiro-Vidal A.C."/>
            <person name="Benko-Iseppon A.M."/>
        </authorList>
    </citation>
    <scope>NUCLEOTIDE SEQUENCE [LARGE SCALE GENOMIC DNA]</scope>
    <source>
        <tissue evidence="2">Leaves</tissue>
    </source>
</reference>
<dbReference type="EMBL" id="JASCZI010212133">
    <property type="protein sequence ID" value="MED6198483.1"/>
    <property type="molecule type" value="Genomic_DNA"/>
</dbReference>
<evidence type="ECO:0000313" key="3">
    <source>
        <dbReference type="Proteomes" id="UP001341840"/>
    </source>
</evidence>